<evidence type="ECO:0000259" key="7">
    <source>
        <dbReference type="Pfam" id="PF13396"/>
    </source>
</evidence>
<keyword evidence="3 6" id="KW-0812">Transmembrane</keyword>
<keyword evidence="2" id="KW-1003">Cell membrane</keyword>
<evidence type="ECO:0000256" key="1">
    <source>
        <dbReference type="ARBA" id="ARBA00004651"/>
    </source>
</evidence>
<dbReference type="OrthoDB" id="1123412at2"/>
<comment type="caution">
    <text evidence="8">The sequence shown here is derived from an EMBL/GenBank/DDBJ whole genome shotgun (WGS) entry which is preliminary data.</text>
</comment>
<evidence type="ECO:0000313" key="9">
    <source>
        <dbReference type="Proteomes" id="UP000230161"/>
    </source>
</evidence>
<dbReference type="AlphaFoldDB" id="A0A2M9C3I9"/>
<dbReference type="InterPro" id="IPR027379">
    <property type="entry name" value="CLS_N"/>
</dbReference>
<evidence type="ECO:0000256" key="5">
    <source>
        <dbReference type="ARBA" id="ARBA00023136"/>
    </source>
</evidence>
<accession>A0A2M9C3I9</accession>
<name>A0A2M9C3I9_9MICO</name>
<protein>
    <submittedName>
        <fullName evidence="8">Phospholipase D-like protein</fullName>
    </submittedName>
</protein>
<evidence type="ECO:0000313" key="8">
    <source>
        <dbReference type="EMBL" id="PJJ65078.1"/>
    </source>
</evidence>
<sequence length="81" mass="8566">MDANVIGTVIWITVAAVAGAALVGFIVFALVDVLRTTTISSAARLIWAAVVVLAPLLGTAAWYLVGQRTPELERSLRAFAR</sequence>
<gene>
    <name evidence="8" type="ORF">CLV54_0105</name>
</gene>
<keyword evidence="5 6" id="KW-0472">Membrane</keyword>
<feature type="domain" description="Cardiolipin synthase N-terminal" evidence="7">
    <location>
        <begin position="25"/>
        <end position="67"/>
    </location>
</feature>
<evidence type="ECO:0000256" key="3">
    <source>
        <dbReference type="ARBA" id="ARBA00022692"/>
    </source>
</evidence>
<proteinExistence type="predicted"/>
<keyword evidence="4 6" id="KW-1133">Transmembrane helix</keyword>
<feature type="transmembrane region" description="Helical" evidence="6">
    <location>
        <begin position="45"/>
        <end position="65"/>
    </location>
</feature>
<evidence type="ECO:0000256" key="6">
    <source>
        <dbReference type="SAM" id="Phobius"/>
    </source>
</evidence>
<organism evidence="8 9">
    <name type="scientific">Compostimonas suwonensis</name>
    <dbReference type="NCBI Taxonomy" id="1048394"/>
    <lineage>
        <taxon>Bacteria</taxon>
        <taxon>Bacillati</taxon>
        <taxon>Actinomycetota</taxon>
        <taxon>Actinomycetes</taxon>
        <taxon>Micrococcales</taxon>
        <taxon>Microbacteriaceae</taxon>
        <taxon>Compostimonas</taxon>
    </lineage>
</organism>
<reference evidence="8 9" key="1">
    <citation type="submission" date="2017-11" db="EMBL/GenBank/DDBJ databases">
        <title>Genomic Encyclopedia of Archaeal and Bacterial Type Strains, Phase II (KMG-II): From Individual Species to Whole Genera.</title>
        <authorList>
            <person name="Goeker M."/>
        </authorList>
    </citation>
    <scope>NUCLEOTIDE SEQUENCE [LARGE SCALE GENOMIC DNA]</scope>
    <source>
        <strain evidence="8 9">DSM 25625</strain>
    </source>
</reference>
<dbReference type="Pfam" id="PF13396">
    <property type="entry name" value="PLDc_N"/>
    <property type="match status" value="1"/>
</dbReference>
<dbReference type="RefSeq" id="WP_100343013.1">
    <property type="nucleotide sequence ID" value="NZ_PGFB01000001.1"/>
</dbReference>
<evidence type="ECO:0000256" key="2">
    <source>
        <dbReference type="ARBA" id="ARBA00022475"/>
    </source>
</evidence>
<dbReference type="Proteomes" id="UP000230161">
    <property type="component" value="Unassembled WGS sequence"/>
</dbReference>
<feature type="transmembrane region" description="Helical" evidence="6">
    <location>
        <begin position="6"/>
        <end position="33"/>
    </location>
</feature>
<dbReference type="GO" id="GO:0005886">
    <property type="term" value="C:plasma membrane"/>
    <property type="evidence" value="ECO:0007669"/>
    <property type="project" value="UniProtKB-SubCell"/>
</dbReference>
<keyword evidence="9" id="KW-1185">Reference proteome</keyword>
<comment type="subcellular location">
    <subcellularLocation>
        <location evidence="1">Cell membrane</location>
        <topology evidence="1">Multi-pass membrane protein</topology>
    </subcellularLocation>
</comment>
<evidence type="ECO:0000256" key="4">
    <source>
        <dbReference type="ARBA" id="ARBA00022989"/>
    </source>
</evidence>
<dbReference type="EMBL" id="PGFB01000001">
    <property type="protein sequence ID" value="PJJ65078.1"/>
    <property type="molecule type" value="Genomic_DNA"/>
</dbReference>